<protein>
    <submittedName>
        <fullName evidence="1">Uncharacterized protein</fullName>
    </submittedName>
</protein>
<dbReference type="EMBL" id="AAHSHT010000030">
    <property type="protein sequence ID" value="EBZ7960090.1"/>
    <property type="molecule type" value="Genomic_DNA"/>
</dbReference>
<reference evidence="1" key="1">
    <citation type="submission" date="2018-11" db="EMBL/GenBank/DDBJ databases">
        <authorList>
            <person name="Ashton P.M."/>
            <person name="Dallman T."/>
            <person name="Nair S."/>
            <person name="De Pinna E."/>
            <person name="Peters T."/>
            <person name="Grant K."/>
        </authorList>
    </citation>
    <scope>NUCLEOTIDE SEQUENCE</scope>
    <source>
        <strain evidence="1">634817</strain>
    </source>
</reference>
<dbReference type="AlphaFoldDB" id="A0A5V5V4N3"/>
<evidence type="ECO:0000313" key="1">
    <source>
        <dbReference type="EMBL" id="EBZ7960090.1"/>
    </source>
</evidence>
<name>A0A5V5V4N3_SALNE</name>
<comment type="caution">
    <text evidence="1">The sequence shown here is derived from an EMBL/GenBank/DDBJ whole genome shotgun (WGS) entry which is preliminary data.</text>
</comment>
<sequence>MSNFKKNYEAVFIRVCFFLGENWRVDKRDTTCDDRIVMINPDLKGYQIIARLDKNRLKIVGFCRIKHTTSSCSCFTVSPRRTPFDLARYIKKKLLCVAEKQCDEVSSTVDKAEYDKTKKELLLHLLSKTVEVTPYQSHYSVICGIKAKSISADIHESSKGMYEIKIHDLSFEQLLRLSGLLAKFD</sequence>
<proteinExistence type="predicted"/>
<accession>A0A5V5V4N3</accession>
<gene>
    <name evidence="1" type="ORF">EGM24_22280</name>
</gene>
<organism evidence="1">
    <name type="scientific">Salmonella newport</name>
    <dbReference type="NCBI Taxonomy" id="108619"/>
    <lineage>
        <taxon>Bacteria</taxon>
        <taxon>Pseudomonadati</taxon>
        <taxon>Pseudomonadota</taxon>
        <taxon>Gammaproteobacteria</taxon>
        <taxon>Enterobacterales</taxon>
        <taxon>Enterobacteriaceae</taxon>
        <taxon>Salmonella</taxon>
    </lineage>
</organism>